<accession>A0A6A5TA39</accession>
<gene>
    <name evidence="1" type="ORF">CC80DRAFT_579291</name>
</gene>
<proteinExistence type="predicted"/>
<name>A0A6A5TA39_9PLEO</name>
<protein>
    <submittedName>
        <fullName evidence="1">Uncharacterized protein</fullName>
    </submittedName>
</protein>
<organism evidence="1 2">
    <name type="scientific">Byssothecium circinans</name>
    <dbReference type="NCBI Taxonomy" id="147558"/>
    <lineage>
        <taxon>Eukaryota</taxon>
        <taxon>Fungi</taxon>
        <taxon>Dikarya</taxon>
        <taxon>Ascomycota</taxon>
        <taxon>Pezizomycotina</taxon>
        <taxon>Dothideomycetes</taxon>
        <taxon>Pleosporomycetidae</taxon>
        <taxon>Pleosporales</taxon>
        <taxon>Massarineae</taxon>
        <taxon>Massarinaceae</taxon>
        <taxon>Byssothecium</taxon>
    </lineage>
</organism>
<sequence length="235" mass="26752">MDNSMRELDNSVLESAASSDTNSVVCFTLSTSSAADDELSQAYSYSLHPSWCSWWSAPDPLDHCPCCPPLPLDYHIAEAQEASRFPSSHYKTSEHRYFRALSRSQQRARKIRENKGGCNSYRCRRSGRAQQDIMNLKKKREGLKWAVRESQKEVLCYTADSRHRMKHCLLEWDTEVEEIHEEVSDLVDGGVRCFTIHDDAETVVNEEIHLAGSNFRDAVSMSDCGIMSSQGKEDF</sequence>
<dbReference type="AlphaFoldDB" id="A0A6A5TA39"/>
<dbReference type="OrthoDB" id="5423564at2759"/>
<evidence type="ECO:0000313" key="2">
    <source>
        <dbReference type="Proteomes" id="UP000800035"/>
    </source>
</evidence>
<evidence type="ECO:0000313" key="1">
    <source>
        <dbReference type="EMBL" id="KAF1949815.1"/>
    </source>
</evidence>
<reference evidence="1" key="1">
    <citation type="journal article" date="2020" name="Stud. Mycol.">
        <title>101 Dothideomycetes genomes: a test case for predicting lifestyles and emergence of pathogens.</title>
        <authorList>
            <person name="Haridas S."/>
            <person name="Albert R."/>
            <person name="Binder M."/>
            <person name="Bloem J."/>
            <person name="Labutti K."/>
            <person name="Salamov A."/>
            <person name="Andreopoulos B."/>
            <person name="Baker S."/>
            <person name="Barry K."/>
            <person name="Bills G."/>
            <person name="Bluhm B."/>
            <person name="Cannon C."/>
            <person name="Castanera R."/>
            <person name="Culley D."/>
            <person name="Daum C."/>
            <person name="Ezra D."/>
            <person name="Gonzalez J."/>
            <person name="Henrissat B."/>
            <person name="Kuo A."/>
            <person name="Liang C."/>
            <person name="Lipzen A."/>
            <person name="Lutzoni F."/>
            <person name="Magnuson J."/>
            <person name="Mondo S."/>
            <person name="Nolan M."/>
            <person name="Ohm R."/>
            <person name="Pangilinan J."/>
            <person name="Park H.-J."/>
            <person name="Ramirez L."/>
            <person name="Alfaro M."/>
            <person name="Sun H."/>
            <person name="Tritt A."/>
            <person name="Yoshinaga Y."/>
            <person name="Zwiers L.-H."/>
            <person name="Turgeon B."/>
            <person name="Goodwin S."/>
            <person name="Spatafora J."/>
            <person name="Crous P."/>
            <person name="Grigoriev I."/>
        </authorList>
    </citation>
    <scope>NUCLEOTIDE SEQUENCE</scope>
    <source>
        <strain evidence="1">CBS 675.92</strain>
    </source>
</reference>
<dbReference type="EMBL" id="ML977031">
    <property type="protein sequence ID" value="KAF1949815.1"/>
    <property type="molecule type" value="Genomic_DNA"/>
</dbReference>
<keyword evidence="2" id="KW-1185">Reference proteome</keyword>
<dbReference type="Proteomes" id="UP000800035">
    <property type="component" value="Unassembled WGS sequence"/>
</dbReference>